<dbReference type="GO" id="GO:0003677">
    <property type="term" value="F:DNA binding"/>
    <property type="evidence" value="ECO:0007669"/>
    <property type="project" value="UniProtKB-KW"/>
</dbReference>
<dbReference type="Gene3D" id="1.10.10.10">
    <property type="entry name" value="Winged helix-like DNA-binding domain superfamily/Winged helix DNA-binding domain"/>
    <property type="match status" value="1"/>
</dbReference>
<dbReference type="PRINTS" id="PR00034">
    <property type="entry name" value="HTHCRP"/>
</dbReference>
<dbReference type="Pfam" id="PF13545">
    <property type="entry name" value="HTH_Crp_2"/>
    <property type="match status" value="1"/>
</dbReference>
<protein>
    <submittedName>
        <fullName evidence="6">Crp/Fnr family transcriptional regulator</fullName>
    </submittedName>
</protein>
<dbReference type="PANTHER" id="PTHR24567">
    <property type="entry name" value="CRP FAMILY TRANSCRIPTIONAL REGULATORY PROTEIN"/>
    <property type="match status" value="1"/>
</dbReference>
<gene>
    <name evidence="6" type="ORF">HOP12_08215</name>
</gene>
<accession>A0A849SMU8</accession>
<feature type="domain" description="Cyclic nucleotide-binding" evidence="4">
    <location>
        <begin position="18"/>
        <end position="137"/>
    </location>
</feature>
<keyword evidence="3" id="KW-0804">Transcription</keyword>
<dbReference type="EMBL" id="JABFRW010000095">
    <property type="protein sequence ID" value="NOT34137.1"/>
    <property type="molecule type" value="Genomic_DNA"/>
</dbReference>
<dbReference type="PANTHER" id="PTHR24567:SF26">
    <property type="entry name" value="REGULATORY PROTEIN YEIL"/>
    <property type="match status" value="1"/>
</dbReference>
<evidence type="ECO:0000256" key="3">
    <source>
        <dbReference type="ARBA" id="ARBA00023163"/>
    </source>
</evidence>
<dbReference type="GO" id="GO:0005829">
    <property type="term" value="C:cytosol"/>
    <property type="evidence" value="ECO:0007669"/>
    <property type="project" value="TreeGrafter"/>
</dbReference>
<keyword evidence="1" id="KW-0805">Transcription regulation</keyword>
<evidence type="ECO:0000256" key="2">
    <source>
        <dbReference type="ARBA" id="ARBA00023125"/>
    </source>
</evidence>
<dbReference type="InterPro" id="IPR036388">
    <property type="entry name" value="WH-like_DNA-bd_sf"/>
</dbReference>
<dbReference type="PROSITE" id="PS51063">
    <property type="entry name" value="HTH_CRP_2"/>
    <property type="match status" value="1"/>
</dbReference>
<dbReference type="Pfam" id="PF00027">
    <property type="entry name" value="cNMP_binding"/>
    <property type="match status" value="1"/>
</dbReference>
<dbReference type="SMART" id="SM00100">
    <property type="entry name" value="cNMP"/>
    <property type="match status" value="1"/>
</dbReference>
<dbReference type="SUPFAM" id="SSF46785">
    <property type="entry name" value="Winged helix' DNA-binding domain"/>
    <property type="match status" value="1"/>
</dbReference>
<proteinExistence type="predicted"/>
<dbReference type="InterPro" id="IPR036390">
    <property type="entry name" value="WH_DNA-bd_sf"/>
</dbReference>
<comment type="caution">
    <text evidence="6">The sequence shown here is derived from an EMBL/GenBank/DDBJ whole genome shotgun (WGS) entry which is preliminary data.</text>
</comment>
<dbReference type="InterPro" id="IPR000595">
    <property type="entry name" value="cNMP-bd_dom"/>
</dbReference>
<dbReference type="SUPFAM" id="SSF51206">
    <property type="entry name" value="cAMP-binding domain-like"/>
    <property type="match status" value="1"/>
</dbReference>
<feature type="domain" description="HTH crp-type" evidence="5">
    <location>
        <begin position="151"/>
        <end position="224"/>
    </location>
</feature>
<reference evidence="6 7" key="1">
    <citation type="submission" date="2020-04" db="EMBL/GenBank/DDBJ databases">
        <title>Metagenomic profiling of ammonia- and methane-oxidizing microorganisms in a Dutch drinking water treatment plant.</title>
        <authorList>
            <person name="Poghosyan L."/>
            <person name="Leucker S."/>
        </authorList>
    </citation>
    <scope>NUCLEOTIDE SEQUENCE [LARGE SCALE GENOMIC DNA]</scope>
    <source>
        <strain evidence="6">S-RSF-IL-03</strain>
    </source>
</reference>
<evidence type="ECO:0000256" key="1">
    <source>
        <dbReference type="ARBA" id="ARBA00023015"/>
    </source>
</evidence>
<dbReference type="Gene3D" id="2.60.120.10">
    <property type="entry name" value="Jelly Rolls"/>
    <property type="match status" value="1"/>
</dbReference>
<dbReference type="AlphaFoldDB" id="A0A849SMU8"/>
<dbReference type="GO" id="GO:0003700">
    <property type="term" value="F:DNA-binding transcription factor activity"/>
    <property type="evidence" value="ECO:0007669"/>
    <property type="project" value="TreeGrafter"/>
</dbReference>
<keyword evidence="2" id="KW-0238">DNA-binding</keyword>
<dbReference type="CDD" id="cd00038">
    <property type="entry name" value="CAP_ED"/>
    <property type="match status" value="1"/>
</dbReference>
<dbReference type="InterPro" id="IPR050397">
    <property type="entry name" value="Env_Response_Regulators"/>
</dbReference>
<dbReference type="SMART" id="SM00419">
    <property type="entry name" value="HTH_CRP"/>
    <property type="match status" value="1"/>
</dbReference>
<dbReference type="InterPro" id="IPR018490">
    <property type="entry name" value="cNMP-bd_dom_sf"/>
</dbReference>
<evidence type="ECO:0000259" key="4">
    <source>
        <dbReference type="PROSITE" id="PS50042"/>
    </source>
</evidence>
<evidence type="ECO:0000259" key="5">
    <source>
        <dbReference type="PROSITE" id="PS51063"/>
    </source>
</evidence>
<dbReference type="Proteomes" id="UP000580839">
    <property type="component" value="Unassembled WGS sequence"/>
</dbReference>
<dbReference type="PROSITE" id="PS50042">
    <property type="entry name" value="CNMP_BINDING_3"/>
    <property type="match status" value="1"/>
</dbReference>
<dbReference type="InterPro" id="IPR014710">
    <property type="entry name" value="RmlC-like_jellyroll"/>
</dbReference>
<name>A0A849SMU8_UNCEI</name>
<evidence type="ECO:0000313" key="7">
    <source>
        <dbReference type="Proteomes" id="UP000580839"/>
    </source>
</evidence>
<sequence>MSALRIERIPAAIQAMPMLRSLPAEARRQIEAIATLREYGRGDVIWNTGDAAETLTLIVKGRVKIVRHGGGTDMILEIFGVGEPVGVVAVHNRMRYPATAIALEATTLLRVPARDYLDLVERHPELSRTLISDMTRRYLTLTRKLVESRSHPVEARIAQLFLSLAERMGESGEGGTTIPMRLSRQEVAELVGTTVESAIRVLSRWGREGLLVTGQARFVIPSCERLRAVAAATPSLPPPASDADR</sequence>
<dbReference type="InterPro" id="IPR012318">
    <property type="entry name" value="HTH_CRP"/>
</dbReference>
<organism evidence="6 7">
    <name type="scientific">Eiseniibacteriota bacterium</name>
    <dbReference type="NCBI Taxonomy" id="2212470"/>
    <lineage>
        <taxon>Bacteria</taxon>
        <taxon>Candidatus Eiseniibacteriota</taxon>
    </lineage>
</organism>
<evidence type="ECO:0000313" key="6">
    <source>
        <dbReference type="EMBL" id="NOT34137.1"/>
    </source>
</evidence>